<dbReference type="EMBL" id="CP047156">
    <property type="protein sequence ID" value="QHC01726.1"/>
    <property type="molecule type" value="Genomic_DNA"/>
</dbReference>
<dbReference type="KEGG" id="eke:EK0264_16505"/>
<keyword evidence="1" id="KW-1133">Transmembrane helix</keyword>
<feature type="transmembrane region" description="Helical" evidence="1">
    <location>
        <begin position="136"/>
        <end position="153"/>
    </location>
</feature>
<evidence type="ECO:0000313" key="3">
    <source>
        <dbReference type="Proteomes" id="UP000463857"/>
    </source>
</evidence>
<evidence type="ECO:0000313" key="2">
    <source>
        <dbReference type="EMBL" id="QHC01726.1"/>
    </source>
</evidence>
<reference evidence="2 3" key="1">
    <citation type="journal article" date="2018" name="Int. J. Syst. Evol. Microbiol.">
        <title>Epidermidibacterium keratini gen. nov., sp. nov., a member of the family Sporichthyaceae, isolated from keratin epidermis.</title>
        <authorList>
            <person name="Lee D.G."/>
            <person name="Trujillo M.E."/>
            <person name="Kang S."/>
            <person name="Nam J.J."/>
            <person name="Kim Y.J."/>
        </authorList>
    </citation>
    <scope>NUCLEOTIDE SEQUENCE [LARGE SCALE GENOMIC DNA]</scope>
    <source>
        <strain evidence="2 3">EPI-7</strain>
    </source>
</reference>
<dbReference type="Proteomes" id="UP000463857">
    <property type="component" value="Chromosome"/>
</dbReference>
<keyword evidence="3" id="KW-1185">Reference proteome</keyword>
<protein>
    <recommendedName>
        <fullName evidence="4">DUF308 domain-containing protein</fullName>
    </recommendedName>
</protein>
<keyword evidence="1" id="KW-0812">Transmembrane</keyword>
<feature type="transmembrane region" description="Helical" evidence="1">
    <location>
        <begin position="30"/>
        <end position="50"/>
    </location>
</feature>
<proteinExistence type="predicted"/>
<sequence length="213" mass="22265">MTTEGAPTLQPAEAVALIDKERAHASRRELRSTAAIVAVWGVVWLVGYLAVWSGADGGNPWFTLPDGVQWWILGGLVIAGIVVSATLGITMGSGHRGPSNRVGALYGISFALGTLVLMLFDIGLVRAGLDATQASLLFPGTFTLLIGALYLAGSTAGRRGVDIDQYGAGVALLIAVVIATFVGAPHHLLVYAAAGFVFFVGAWILLRRGQQPR</sequence>
<dbReference type="InParanoid" id="A0A7L4YRF6"/>
<dbReference type="OrthoDB" id="3240366at2"/>
<feature type="transmembrane region" description="Helical" evidence="1">
    <location>
        <begin position="165"/>
        <end position="182"/>
    </location>
</feature>
<name>A0A7L4YRF6_9ACTN</name>
<gene>
    <name evidence="2" type="ORF">EK0264_16505</name>
</gene>
<evidence type="ECO:0000256" key="1">
    <source>
        <dbReference type="SAM" id="Phobius"/>
    </source>
</evidence>
<feature type="transmembrane region" description="Helical" evidence="1">
    <location>
        <begin position="103"/>
        <end position="124"/>
    </location>
</feature>
<accession>A0A7L4YRF6</accession>
<organism evidence="2 3">
    <name type="scientific">Epidermidibacterium keratini</name>
    <dbReference type="NCBI Taxonomy" id="1891644"/>
    <lineage>
        <taxon>Bacteria</taxon>
        <taxon>Bacillati</taxon>
        <taxon>Actinomycetota</taxon>
        <taxon>Actinomycetes</taxon>
        <taxon>Sporichthyales</taxon>
        <taxon>Sporichthyaceae</taxon>
        <taxon>Epidermidibacterium</taxon>
    </lineage>
</organism>
<dbReference type="AlphaFoldDB" id="A0A7L4YRF6"/>
<feature type="transmembrane region" description="Helical" evidence="1">
    <location>
        <begin position="70"/>
        <end position="91"/>
    </location>
</feature>
<feature type="transmembrane region" description="Helical" evidence="1">
    <location>
        <begin position="188"/>
        <end position="206"/>
    </location>
</feature>
<keyword evidence="1" id="KW-0472">Membrane</keyword>
<dbReference type="RefSeq" id="WP_159546861.1">
    <property type="nucleotide sequence ID" value="NZ_CP047156.1"/>
</dbReference>
<evidence type="ECO:0008006" key="4">
    <source>
        <dbReference type="Google" id="ProtNLM"/>
    </source>
</evidence>